<reference evidence="4" key="1">
    <citation type="journal article" date="2023" name="IScience">
        <title>Live-bearing cockroach genome reveals convergent evolutionary mechanisms linked to viviparity in insects and beyond.</title>
        <authorList>
            <person name="Fouks B."/>
            <person name="Harrison M.C."/>
            <person name="Mikhailova A.A."/>
            <person name="Marchal E."/>
            <person name="English S."/>
            <person name="Carruthers M."/>
            <person name="Jennings E.C."/>
            <person name="Chiamaka E.L."/>
            <person name="Frigard R.A."/>
            <person name="Pippel M."/>
            <person name="Attardo G.M."/>
            <person name="Benoit J.B."/>
            <person name="Bornberg-Bauer E."/>
            <person name="Tobe S.S."/>
        </authorList>
    </citation>
    <scope>NUCLEOTIDE SEQUENCE</scope>
    <source>
        <strain evidence="4">Stay&amp;Tobe</strain>
    </source>
</reference>
<dbReference type="InterPro" id="IPR000504">
    <property type="entry name" value="RRM_dom"/>
</dbReference>
<evidence type="ECO:0000259" key="3">
    <source>
        <dbReference type="PROSITE" id="PS50102"/>
    </source>
</evidence>
<protein>
    <recommendedName>
        <fullName evidence="3">RRM domain-containing protein</fullName>
    </recommendedName>
</protein>
<dbReference type="InterPro" id="IPR035979">
    <property type="entry name" value="RBD_domain_sf"/>
</dbReference>
<dbReference type="PANTHER" id="PTHR48029">
    <property type="entry name" value="NUCLEOLAR PROTEIN 8"/>
    <property type="match status" value="1"/>
</dbReference>
<name>A0AAD8ALK1_DIPPU</name>
<feature type="domain" description="RRM" evidence="3">
    <location>
        <begin position="7"/>
        <end position="61"/>
    </location>
</feature>
<evidence type="ECO:0000313" key="5">
    <source>
        <dbReference type="Proteomes" id="UP001233999"/>
    </source>
</evidence>
<dbReference type="PROSITE" id="PS50102">
    <property type="entry name" value="RRM"/>
    <property type="match status" value="1"/>
</dbReference>
<organism evidence="4 5">
    <name type="scientific">Diploptera punctata</name>
    <name type="common">Pacific beetle cockroach</name>
    <dbReference type="NCBI Taxonomy" id="6984"/>
    <lineage>
        <taxon>Eukaryota</taxon>
        <taxon>Metazoa</taxon>
        <taxon>Ecdysozoa</taxon>
        <taxon>Arthropoda</taxon>
        <taxon>Hexapoda</taxon>
        <taxon>Insecta</taxon>
        <taxon>Pterygota</taxon>
        <taxon>Neoptera</taxon>
        <taxon>Polyneoptera</taxon>
        <taxon>Dictyoptera</taxon>
        <taxon>Blattodea</taxon>
        <taxon>Blaberoidea</taxon>
        <taxon>Blaberidae</taxon>
        <taxon>Diplopterinae</taxon>
        <taxon>Diploptera</taxon>
    </lineage>
</organism>
<dbReference type="Pfam" id="PF00076">
    <property type="entry name" value="RRM_1"/>
    <property type="match status" value="1"/>
</dbReference>
<accession>A0AAD8ALK1</accession>
<gene>
    <name evidence="4" type="ORF">L9F63_000533</name>
</gene>
<keyword evidence="1 2" id="KW-0694">RNA-binding</keyword>
<reference evidence="4" key="2">
    <citation type="submission" date="2023-05" db="EMBL/GenBank/DDBJ databases">
        <authorList>
            <person name="Fouks B."/>
        </authorList>
    </citation>
    <scope>NUCLEOTIDE SEQUENCE</scope>
    <source>
        <strain evidence="4">Stay&amp;Tobe</strain>
        <tissue evidence="4">Testes</tissue>
    </source>
</reference>
<feature type="non-terminal residue" evidence="4">
    <location>
        <position position="1"/>
    </location>
</feature>
<dbReference type="PANTHER" id="PTHR48029:SF1">
    <property type="entry name" value="NUCLEOLAR PROTEIN 8"/>
    <property type="match status" value="1"/>
</dbReference>
<dbReference type="InterPro" id="IPR012677">
    <property type="entry name" value="Nucleotide-bd_a/b_plait_sf"/>
</dbReference>
<sequence>NMDVVEKRLFVGNLPPGVTEDEILGKFNKFGKVKSVEIKQRPDSSTFAFLNVETSAETLES</sequence>
<feature type="non-terminal residue" evidence="4">
    <location>
        <position position="61"/>
    </location>
</feature>
<proteinExistence type="predicted"/>
<keyword evidence="5" id="KW-1185">Reference proteome</keyword>
<dbReference type="GO" id="GO:0003723">
    <property type="term" value="F:RNA binding"/>
    <property type="evidence" value="ECO:0007669"/>
    <property type="project" value="UniProtKB-UniRule"/>
</dbReference>
<dbReference type="AlphaFoldDB" id="A0AAD8ALK1"/>
<dbReference type="Proteomes" id="UP001233999">
    <property type="component" value="Unassembled WGS sequence"/>
</dbReference>
<evidence type="ECO:0000256" key="1">
    <source>
        <dbReference type="ARBA" id="ARBA00022884"/>
    </source>
</evidence>
<evidence type="ECO:0000256" key="2">
    <source>
        <dbReference type="PROSITE-ProRule" id="PRU00176"/>
    </source>
</evidence>
<dbReference type="EMBL" id="JASPKZ010000023">
    <property type="protein sequence ID" value="KAJ9601311.1"/>
    <property type="molecule type" value="Genomic_DNA"/>
</dbReference>
<comment type="caution">
    <text evidence="4">The sequence shown here is derived from an EMBL/GenBank/DDBJ whole genome shotgun (WGS) entry which is preliminary data.</text>
</comment>
<dbReference type="Gene3D" id="3.30.70.330">
    <property type="match status" value="1"/>
</dbReference>
<evidence type="ECO:0000313" key="4">
    <source>
        <dbReference type="EMBL" id="KAJ9601311.1"/>
    </source>
</evidence>
<dbReference type="SUPFAM" id="SSF54928">
    <property type="entry name" value="RNA-binding domain, RBD"/>
    <property type="match status" value="1"/>
</dbReference>